<dbReference type="RefSeq" id="WP_229090502.1">
    <property type="nucleotide sequence ID" value="NZ_CACRTD010000049.1"/>
</dbReference>
<organism evidence="1 2">
    <name type="scientific">Bacteroides ovatus</name>
    <dbReference type="NCBI Taxonomy" id="28116"/>
    <lineage>
        <taxon>Bacteria</taxon>
        <taxon>Pseudomonadati</taxon>
        <taxon>Bacteroidota</taxon>
        <taxon>Bacteroidia</taxon>
        <taxon>Bacteroidales</taxon>
        <taxon>Bacteroidaceae</taxon>
        <taxon>Bacteroides</taxon>
    </lineage>
</organism>
<sequence>MKKVYILMILFSFVSGIANCYAQIGKFDKDSLMNRFVYQLGVFPQEKVYLHTDKGTYMAGDTLWFRSYIVDATLHKPLQNKYIFVELVNPLDSIVSQVLVRPGENIYQGYLPLSRELVDGDYTLRAYSRYMLKNGSECIFRRPIRIVTVAWNKVGMRALSRPAGKSESLSLSFTTGGKPMQLQRAEMSLKDKSDIALKLSEAKDGFNVEWGKNDWKGNASWLLSVRDSENNVYRRFLPMATRNEEYDVTFYPEGGYLLNGLECRVAFKAMGRTGNAATISLDVVDEAGEIITSTRTLHEGMGTFMLTPEIGKTYLVKCTDEFGRNREFKLPPVNAKALHGLRVDALRDNFRVSLLSVAESPSEPLYLVAHVRGAIIFSEEWKEPQKKYLLPKQYFPAGVVQFLLLNQNGQALSERLAFSDSYTPAICDLTVNGPITKKRESISVNASLQDINQRPLKGVYSVSVVDGKFASVDSCYNILSHLLLASELKGNIQSPGFYFKKESTSARSCLDLLMLTQGWRRYDLTAIIQGKYKIPVLEKHTEMAIQGRTLAAGGLLSKSNNEHLVTIAGTGNLKGFKRVTSTDKDGYFCFDSIAYVDGSGFHIDAMQLNAKRTEAIELFESDYSKDMPLYPQTLLEDDSVRSVQREDMEMITRLDNLHFLLQDVIVRAPMWGSRDYRMFTDREVVRYKDMRTLLKNQGLTISTLAEEPEETQLRVNADKTLAVRDTAMLSGDEYDAVESVSSRDSQVEDMIYYGDQRILLFVDDNYCKPDILVNWITPGDIESMVLVKDVDRFRANTLLRGTLKWSEKFYLDRGYDLCHAYCRIPLSREKIAVLNVTTKDGFDSRCLGWWSRYYLNTRQRNHRNTTFYPLGYQAPVEFYSPKYDTAAKKDNEIPDLRTTLYWNPKLVTDERGNTSFSFYTSDQPGNYFVCIEGISEDGELIHVVKVLMP</sequence>
<dbReference type="EMBL" id="JAQQPO010000013">
    <property type="protein sequence ID" value="MDC7959040.1"/>
    <property type="molecule type" value="Genomic_DNA"/>
</dbReference>
<comment type="caution">
    <text evidence="1">The sequence shown here is derived from an EMBL/GenBank/DDBJ whole genome shotgun (WGS) entry which is preliminary data.</text>
</comment>
<evidence type="ECO:0000313" key="2">
    <source>
        <dbReference type="Proteomes" id="UP001215078"/>
    </source>
</evidence>
<evidence type="ECO:0000313" key="1">
    <source>
        <dbReference type="EMBL" id="MDC7959040.1"/>
    </source>
</evidence>
<dbReference type="Gene3D" id="2.60.40.1930">
    <property type="match status" value="1"/>
</dbReference>
<reference evidence="1" key="1">
    <citation type="submission" date="2022-10" db="EMBL/GenBank/DDBJ databases">
        <title>Human gut microbiome strain richness.</title>
        <authorList>
            <person name="Chen-Liaw A."/>
        </authorList>
    </citation>
    <scope>NUCLEOTIDE SEQUENCE</scope>
    <source>
        <strain evidence="1">RTP21484st1_H8_RTP21484_190118</strain>
    </source>
</reference>
<protein>
    <recommendedName>
        <fullName evidence="3">MG2 domain protein</fullName>
    </recommendedName>
</protein>
<evidence type="ECO:0008006" key="3">
    <source>
        <dbReference type="Google" id="ProtNLM"/>
    </source>
</evidence>
<dbReference type="Proteomes" id="UP001215078">
    <property type="component" value="Unassembled WGS sequence"/>
</dbReference>
<accession>A0AAW6IGU3</accession>
<proteinExistence type="predicted"/>
<gene>
    <name evidence="1" type="ORF">PQ628_12545</name>
</gene>
<name>A0AAW6IGU3_BACOV</name>
<dbReference type="AlphaFoldDB" id="A0AAW6IGU3"/>